<evidence type="ECO:0000313" key="17">
    <source>
        <dbReference type="Proteomes" id="UP001218362"/>
    </source>
</evidence>
<name>A0AAJ5XAQ1_9SPHN</name>
<dbReference type="InterPro" id="IPR012910">
    <property type="entry name" value="Plug_dom"/>
</dbReference>
<dbReference type="PROSITE" id="PS52016">
    <property type="entry name" value="TONB_DEPENDENT_REC_3"/>
    <property type="match status" value="1"/>
</dbReference>
<keyword evidence="16" id="KW-0675">Receptor</keyword>
<sequence length="808" mass="86918">MGCKSKLLISSAIILVGLAAPGAAWADEAAPQPANTDEIVVTAGRRAQSLSEVPSNISAVTGDMLENAGVTDVNSFTRLIPGVVMLDEGPRASGNRNTLIIRGLNANAMNPNDDNPSNTQEAVSTYFGETPVFFPLKLIDIDRIELLRGPQGTLYGSGSVGGTMRIIPKAPDLSHFSAEVNAEGSLTAHSGDPSYDLSAVLNVPIASTLGLRMSGGYQHLGGFIDALGLVQMDGTDKFHPGAPVLADPANPLTSPAATKAPEKDVNDGYTAYFRAAMLFEPTDGFNATLRYTFQHTLVNDRYEENPYYGTGEHYVHYKDNLDPQESDIHIGSLDVNVDVGFAQMTSATSYSQAHAKSSSDSSPFLRVNIPQYYFGFPRLIAPIYREQTRKVFTQELRLVSKPGGAFDWIVGAYYNRNHLDFSMDQRMPGLSDYVNALYGLNPPLDFGDVLAYGGQDKVTQEGALYGELTWHATDKLSLTGGIRGFKLKTTGTSGIPLPFASRTTSWYYGIPLDEFLLGGIEPLSYKDSGVIFRANAAYDLTPNTLLYATFAQGYRGGGSNALPLTDPAGNDNSQLLQYDPDKVNSYEVGLKGDLGRLSYSATGFWIDWSNMQQQLVSQLGVSYVGNVPGARSRGIELSLAGSITDRLSMALGYSYTDAEVTKSFLLNASLPETLIAPGSPLPGSSKHMATASVDYDAPLSDELGLKLHGDISYRSPSQSTFADIDIIVGGVDTFTGDNFIRFGSATVLNLSATLDFQSYSLTLFANNITSELGTNSGNAEEYYGAKSQTYGVLRPRTIGLRANFKFGN</sequence>
<evidence type="ECO:0000256" key="5">
    <source>
        <dbReference type="ARBA" id="ARBA00022692"/>
    </source>
</evidence>
<keyword evidence="9 11" id="KW-0472">Membrane</keyword>
<keyword evidence="7" id="KW-0406">Ion transport</keyword>
<evidence type="ECO:0000259" key="15">
    <source>
        <dbReference type="Pfam" id="PF07715"/>
    </source>
</evidence>
<evidence type="ECO:0000256" key="13">
    <source>
        <dbReference type="SAM" id="SignalP"/>
    </source>
</evidence>
<dbReference type="SUPFAM" id="SSF56935">
    <property type="entry name" value="Porins"/>
    <property type="match status" value="1"/>
</dbReference>
<dbReference type="EMBL" id="CP119316">
    <property type="protein sequence ID" value="WEK47867.1"/>
    <property type="molecule type" value="Genomic_DNA"/>
</dbReference>
<evidence type="ECO:0000256" key="2">
    <source>
        <dbReference type="ARBA" id="ARBA00022448"/>
    </source>
</evidence>
<evidence type="ECO:0000256" key="10">
    <source>
        <dbReference type="ARBA" id="ARBA00023237"/>
    </source>
</evidence>
<keyword evidence="6" id="KW-0408">Iron</keyword>
<evidence type="ECO:0000256" key="4">
    <source>
        <dbReference type="ARBA" id="ARBA00022496"/>
    </source>
</evidence>
<evidence type="ECO:0000256" key="8">
    <source>
        <dbReference type="ARBA" id="ARBA00023077"/>
    </source>
</evidence>
<dbReference type="Proteomes" id="UP001218362">
    <property type="component" value="Chromosome"/>
</dbReference>
<gene>
    <name evidence="16" type="ORF">P0Y56_06120</name>
</gene>
<dbReference type="PANTHER" id="PTHR32552">
    <property type="entry name" value="FERRICHROME IRON RECEPTOR-RELATED"/>
    <property type="match status" value="1"/>
</dbReference>
<keyword evidence="3 11" id="KW-1134">Transmembrane beta strand</keyword>
<protein>
    <submittedName>
        <fullName evidence="16">TonB-dependent receptor</fullName>
    </submittedName>
</protein>
<dbReference type="Pfam" id="PF07715">
    <property type="entry name" value="Plug"/>
    <property type="match status" value="1"/>
</dbReference>
<organism evidence="16 17">
    <name type="scientific">Candidatus Andeanibacterium colombiense</name>
    <dbReference type="NCBI Taxonomy" id="3121345"/>
    <lineage>
        <taxon>Bacteria</taxon>
        <taxon>Pseudomonadati</taxon>
        <taxon>Pseudomonadota</taxon>
        <taxon>Alphaproteobacteria</taxon>
        <taxon>Sphingomonadales</taxon>
        <taxon>Sphingomonadaceae</taxon>
        <taxon>Candidatus Andeanibacterium</taxon>
    </lineage>
</organism>
<dbReference type="AlphaFoldDB" id="A0AAJ5XAQ1"/>
<evidence type="ECO:0000256" key="6">
    <source>
        <dbReference type="ARBA" id="ARBA00023004"/>
    </source>
</evidence>
<feature type="domain" description="TonB-dependent receptor plug" evidence="15">
    <location>
        <begin position="50"/>
        <end position="163"/>
    </location>
</feature>
<dbReference type="Pfam" id="PF00593">
    <property type="entry name" value="TonB_dep_Rec_b-barrel"/>
    <property type="match status" value="1"/>
</dbReference>
<feature type="domain" description="TonB-dependent receptor-like beta-barrel" evidence="14">
    <location>
        <begin position="287"/>
        <end position="768"/>
    </location>
</feature>
<evidence type="ECO:0000256" key="9">
    <source>
        <dbReference type="ARBA" id="ARBA00023136"/>
    </source>
</evidence>
<keyword evidence="4" id="KW-0410">Iron transport</keyword>
<evidence type="ECO:0000256" key="7">
    <source>
        <dbReference type="ARBA" id="ARBA00023065"/>
    </source>
</evidence>
<keyword evidence="13" id="KW-0732">Signal</keyword>
<dbReference type="GO" id="GO:0009279">
    <property type="term" value="C:cell outer membrane"/>
    <property type="evidence" value="ECO:0007669"/>
    <property type="project" value="UniProtKB-SubCell"/>
</dbReference>
<dbReference type="InterPro" id="IPR039426">
    <property type="entry name" value="TonB-dep_rcpt-like"/>
</dbReference>
<dbReference type="GO" id="GO:0006826">
    <property type="term" value="P:iron ion transport"/>
    <property type="evidence" value="ECO:0007669"/>
    <property type="project" value="UniProtKB-KW"/>
</dbReference>
<evidence type="ECO:0000259" key="14">
    <source>
        <dbReference type="Pfam" id="PF00593"/>
    </source>
</evidence>
<evidence type="ECO:0000256" key="12">
    <source>
        <dbReference type="RuleBase" id="RU003357"/>
    </source>
</evidence>
<accession>A0AAJ5XAQ1</accession>
<reference evidence="16" key="1">
    <citation type="submission" date="2023-03" db="EMBL/GenBank/DDBJ databases">
        <title>Andean soil-derived lignocellulolytic bacterial consortium as a source of novel taxa and putative plastic-active enzymes.</title>
        <authorList>
            <person name="Diaz-Garcia L."/>
            <person name="Chuvochina M."/>
            <person name="Feuerriegel G."/>
            <person name="Bunk B."/>
            <person name="Sproer C."/>
            <person name="Streit W.R."/>
            <person name="Rodriguez L.M."/>
            <person name="Overmann J."/>
            <person name="Jimenez D.J."/>
        </authorList>
    </citation>
    <scope>NUCLEOTIDE SEQUENCE</scope>
    <source>
        <strain evidence="16">MAG 26</strain>
    </source>
</reference>
<dbReference type="InterPro" id="IPR036942">
    <property type="entry name" value="Beta-barrel_TonB_sf"/>
</dbReference>
<comment type="subcellular location">
    <subcellularLocation>
        <location evidence="1 11">Cell outer membrane</location>
        <topology evidence="1 11">Multi-pass membrane protein</topology>
    </subcellularLocation>
</comment>
<dbReference type="InterPro" id="IPR000531">
    <property type="entry name" value="Beta-barrel_TonB"/>
</dbReference>
<evidence type="ECO:0000313" key="16">
    <source>
        <dbReference type="EMBL" id="WEK47867.1"/>
    </source>
</evidence>
<feature type="chain" id="PRO_5042620570" evidence="13">
    <location>
        <begin position="27"/>
        <end position="808"/>
    </location>
</feature>
<dbReference type="KEGG" id="acob:P0Y56_06120"/>
<dbReference type="Gene3D" id="2.40.170.20">
    <property type="entry name" value="TonB-dependent receptor, beta-barrel domain"/>
    <property type="match status" value="2"/>
</dbReference>
<feature type="signal peptide" evidence="13">
    <location>
        <begin position="1"/>
        <end position="26"/>
    </location>
</feature>
<keyword evidence="8 12" id="KW-0798">TonB box</keyword>
<evidence type="ECO:0000256" key="3">
    <source>
        <dbReference type="ARBA" id="ARBA00022452"/>
    </source>
</evidence>
<proteinExistence type="inferred from homology"/>
<keyword evidence="10 11" id="KW-0998">Cell outer membrane</keyword>
<dbReference type="PANTHER" id="PTHR32552:SF81">
    <property type="entry name" value="TONB-DEPENDENT OUTER MEMBRANE RECEPTOR"/>
    <property type="match status" value="1"/>
</dbReference>
<keyword evidence="2 11" id="KW-0813">Transport</keyword>
<comment type="similarity">
    <text evidence="11 12">Belongs to the TonB-dependent receptor family.</text>
</comment>
<evidence type="ECO:0000256" key="11">
    <source>
        <dbReference type="PROSITE-ProRule" id="PRU01360"/>
    </source>
</evidence>
<keyword evidence="5 11" id="KW-0812">Transmembrane</keyword>
<evidence type="ECO:0000256" key="1">
    <source>
        <dbReference type="ARBA" id="ARBA00004571"/>
    </source>
</evidence>